<evidence type="ECO:0000256" key="4">
    <source>
        <dbReference type="ARBA" id="ARBA00022989"/>
    </source>
</evidence>
<dbReference type="Pfam" id="PF02104">
    <property type="entry name" value="SURF1"/>
    <property type="match status" value="1"/>
</dbReference>
<accession>A0ABU1JQU1</accession>
<sequence length="262" mass="27679">MTGGSEAARPRSPATLAVLGILAAALFLGLLALGTWQVERRAWKLDLIDRVDRRVAAEPAAPPGPAAWPGVNAADDEYRHVRVAGTFLNDRETQVFASTALGGGYWVVTPLRTDEGMVVLVNRGFVPTEKRDPATRAAGEIAGPVTVTGLLRITEPKGGFLRANDPAAERWYSRDVAAIAAARGLADAAPYFIDADAAPNPGGLPVGGLTIIAFPNSHLVYAITWYGLAVMLAGAVFYVVRDERRVRSKPAGRTASPASGVR</sequence>
<dbReference type="RefSeq" id="WP_309795283.1">
    <property type="nucleotide sequence ID" value="NZ_JAVDPW010000005.1"/>
</dbReference>
<keyword evidence="4 6" id="KW-1133">Transmembrane helix</keyword>
<evidence type="ECO:0000256" key="6">
    <source>
        <dbReference type="RuleBase" id="RU363076"/>
    </source>
</evidence>
<proteinExistence type="inferred from homology"/>
<organism evidence="7 8">
    <name type="scientific">Inquilinus ginsengisoli</name>
    <dbReference type="NCBI Taxonomy" id="363840"/>
    <lineage>
        <taxon>Bacteria</taxon>
        <taxon>Pseudomonadati</taxon>
        <taxon>Pseudomonadota</taxon>
        <taxon>Alphaproteobacteria</taxon>
        <taxon>Rhodospirillales</taxon>
        <taxon>Rhodospirillaceae</taxon>
        <taxon>Inquilinus</taxon>
    </lineage>
</organism>
<evidence type="ECO:0000313" key="8">
    <source>
        <dbReference type="Proteomes" id="UP001262410"/>
    </source>
</evidence>
<keyword evidence="8" id="KW-1185">Reference proteome</keyword>
<keyword evidence="3 6" id="KW-0812">Transmembrane</keyword>
<keyword evidence="6" id="KW-1003">Cell membrane</keyword>
<evidence type="ECO:0000256" key="3">
    <source>
        <dbReference type="ARBA" id="ARBA00022692"/>
    </source>
</evidence>
<evidence type="ECO:0000313" key="7">
    <source>
        <dbReference type="EMBL" id="MDR6290682.1"/>
    </source>
</evidence>
<comment type="caution">
    <text evidence="6">Lacks conserved residue(s) required for the propagation of feature annotation.</text>
</comment>
<dbReference type="PANTHER" id="PTHR23427">
    <property type="entry name" value="SURFEIT LOCUS PROTEIN"/>
    <property type="match status" value="1"/>
</dbReference>
<dbReference type="CDD" id="cd06662">
    <property type="entry name" value="SURF1"/>
    <property type="match status" value="1"/>
</dbReference>
<comment type="subcellular location">
    <subcellularLocation>
        <location evidence="6">Cell membrane</location>
        <topology evidence="6">Multi-pass membrane protein</topology>
    </subcellularLocation>
    <subcellularLocation>
        <location evidence="1">Membrane</location>
    </subcellularLocation>
</comment>
<evidence type="ECO:0000256" key="2">
    <source>
        <dbReference type="ARBA" id="ARBA00007165"/>
    </source>
</evidence>
<gene>
    <name evidence="7" type="ORF">E9232_003208</name>
</gene>
<dbReference type="InterPro" id="IPR045214">
    <property type="entry name" value="Surf1/Surf4"/>
</dbReference>
<evidence type="ECO:0000256" key="1">
    <source>
        <dbReference type="ARBA" id="ARBA00004370"/>
    </source>
</evidence>
<dbReference type="Proteomes" id="UP001262410">
    <property type="component" value="Unassembled WGS sequence"/>
</dbReference>
<comment type="similarity">
    <text evidence="2 6">Belongs to the SURF1 family.</text>
</comment>
<protein>
    <recommendedName>
        <fullName evidence="6">SURF1-like protein</fullName>
    </recommendedName>
</protein>
<comment type="caution">
    <text evidence="7">The sequence shown here is derived from an EMBL/GenBank/DDBJ whole genome shotgun (WGS) entry which is preliminary data.</text>
</comment>
<feature type="transmembrane region" description="Helical" evidence="6">
    <location>
        <begin position="219"/>
        <end position="240"/>
    </location>
</feature>
<keyword evidence="5 6" id="KW-0472">Membrane</keyword>
<evidence type="ECO:0000256" key="5">
    <source>
        <dbReference type="ARBA" id="ARBA00023136"/>
    </source>
</evidence>
<dbReference type="InterPro" id="IPR002994">
    <property type="entry name" value="Surf1/Shy1"/>
</dbReference>
<name>A0ABU1JQU1_9PROT</name>
<reference evidence="7 8" key="1">
    <citation type="submission" date="2023-07" db="EMBL/GenBank/DDBJ databases">
        <title>Sorghum-associated microbial communities from plants grown in Nebraska, USA.</title>
        <authorList>
            <person name="Schachtman D."/>
        </authorList>
    </citation>
    <scope>NUCLEOTIDE SEQUENCE [LARGE SCALE GENOMIC DNA]</scope>
    <source>
        <strain evidence="7 8">584</strain>
    </source>
</reference>
<dbReference type="PANTHER" id="PTHR23427:SF2">
    <property type="entry name" value="SURFEIT LOCUS PROTEIN 1"/>
    <property type="match status" value="1"/>
</dbReference>
<dbReference type="EMBL" id="JAVDPW010000005">
    <property type="protein sequence ID" value="MDR6290682.1"/>
    <property type="molecule type" value="Genomic_DNA"/>
</dbReference>
<dbReference type="PROSITE" id="PS50895">
    <property type="entry name" value="SURF1"/>
    <property type="match status" value="1"/>
</dbReference>